<dbReference type="InterPro" id="IPR023393">
    <property type="entry name" value="START-like_dom_sf"/>
</dbReference>
<name>A0A1A5I0S1_RHILI</name>
<evidence type="ECO:0000313" key="1">
    <source>
        <dbReference type="EMBL" id="OBP69557.1"/>
    </source>
</evidence>
<sequence length="170" mass="18849">MSRSIETTVRIESAVETVFAYLDDHRHLGAHMSASSWMMLGSKMDYAFDAGEARLVGSKFGFHGKILGIALSAEQVVTNRMPPRLKVWETIGAPNLWVIGRYRMGFEIVPEARGSRLRVFIEYDLPEAAPSRWLGLVFAGAYARWCTGRMAKDAARYFETAGAQAVPSTG</sequence>
<dbReference type="Pfam" id="PF10604">
    <property type="entry name" value="Polyketide_cyc2"/>
    <property type="match status" value="1"/>
</dbReference>
<dbReference type="RefSeq" id="WP_032928780.1">
    <property type="nucleotide sequence ID" value="NZ_LZTH01000004.1"/>
</dbReference>
<dbReference type="AlphaFoldDB" id="A0A1A5I0S1"/>
<comment type="caution">
    <text evidence="1">The sequence shown here is derived from an EMBL/GenBank/DDBJ whole genome shotgun (WGS) entry which is preliminary data.</text>
</comment>
<dbReference type="InterPro" id="IPR019587">
    <property type="entry name" value="Polyketide_cyclase/dehydratase"/>
</dbReference>
<dbReference type="CDD" id="cd07812">
    <property type="entry name" value="SRPBCC"/>
    <property type="match status" value="1"/>
</dbReference>
<dbReference type="GeneID" id="66685933"/>
<gene>
    <name evidence="1" type="ORF">BAE39_24700</name>
</gene>
<dbReference type="OrthoDB" id="7468261at2"/>
<dbReference type="Gene3D" id="3.30.530.20">
    <property type="match status" value="1"/>
</dbReference>
<evidence type="ECO:0000313" key="2">
    <source>
        <dbReference type="Proteomes" id="UP000093748"/>
    </source>
</evidence>
<protein>
    <recommendedName>
        <fullName evidence="3">SRPBCC family protein</fullName>
    </recommendedName>
</protein>
<dbReference type="Proteomes" id="UP000093748">
    <property type="component" value="Unassembled WGS sequence"/>
</dbReference>
<dbReference type="EMBL" id="LZTJ01000034">
    <property type="protein sequence ID" value="OBP69557.1"/>
    <property type="molecule type" value="Genomic_DNA"/>
</dbReference>
<reference evidence="2" key="1">
    <citation type="submission" date="2016-06" db="EMBL/GenBank/DDBJ databases">
        <title>NZP2037 Pacbio-Illumina hybrid assembly.</title>
        <authorList>
            <person name="Ramsay J.P."/>
        </authorList>
    </citation>
    <scope>NUCLEOTIDE SEQUENCE [LARGE SCALE GENOMIC DNA]</scope>
    <source>
        <strain evidence="2">R7ANS::ICEMlSym2042</strain>
    </source>
</reference>
<dbReference type="SUPFAM" id="SSF55961">
    <property type="entry name" value="Bet v1-like"/>
    <property type="match status" value="1"/>
</dbReference>
<accession>A0A1A5I0S1</accession>
<proteinExistence type="predicted"/>
<organism evidence="1 2">
    <name type="scientific">Rhizobium loti</name>
    <name type="common">Mesorhizobium loti</name>
    <dbReference type="NCBI Taxonomy" id="381"/>
    <lineage>
        <taxon>Bacteria</taxon>
        <taxon>Pseudomonadati</taxon>
        <taxon>Pseudomonadota</taxon>
        <taxon>Alphaproteobacteria</taxon>
        <taxon>Hyphomicrobiales</taxon>
        <taxon>Phyllobacteriaceae</taxon>
        <taxon>Mesorhizobium</taxon>
    </lineage>
</organism>
<evidence type="ECO:0008006" key="3">
    <source>
        <dbReference type="Google" id="ProtNLM"/>
    </source>
</evidence>